<dbReference type="FunCoup" id="E3NBG3">
    <property type="interactions" value="2010"/>
</dbReference>
<keyword evidence="3" id="KW-1185">Reference proteome</keyword>
<dbReference type="CDD" id="cd22150">
    <property type="entry name" value="F-box_CeFBXA-like"/>
    <property type="match status" value="1"/>
</dbReference>
<dbReference type="InterPro" id="IPR002900">
    <property type="entry name" value="DUF38/FTH_CAE_spp"/>
</dbReference>
<dbReference type="InterPro" id="IPR040161">
    <property type="entry name" value="FB224"/>
</dbReference>
<dbReference type="InterPro" id="IPR041426">
    <property type="entry name" value="Mos1_HTH"/>
</dbReference>
<dbReference type="AlphaFoldDB" id="E3NBG3"/>
<dbReference type="Pfam" id="PF01827">
    <property type="entry name" value="FTH"/>
    <property type="match status" value="1"/>
</dbReference>
<dbReference type="SMART" id="SM00256">
    <property type="entry name" value="FBOX"/>
    <property type="match status" value="1"/>
</dbReference>
<gene>
    <name evidence="2" type="ORF">CRE_11432</name>
</gene>
<dbReference type="Proteomes" id="UP000008281">
    <property type="component" value="Unassembled WGS sequence"/>
</dbReference>
<dbReference type="GO" id="GO:0045087">
    <property type="term" value="P:innate immune response"/>
    <property type="evidence" value="ECO:0007669"/>
    <property type="project" value="TreeGrafter"/>
</dbReference>
<dbReference type="EMBL" id="DS268585">
    <property type="protein sequence ID" value="EFO91954.1"/>
    <property type="molecule type" value="Genomic_DNA"/>
</dbReference>
<accession>E3NBG3</accession>
<evidence type="ECO:0000313" key="2">
    <source>
        <dbReference type="EMBL" id="EFO91954.1"/>
    </source>
</evidence>
<evidence type="ECO:0000313" key="3">
    <source>
        <dbReference type="Proteomes" id="UP000008281"/>
    </source>
</evidence>
<feature type="domain" description="F-box" evidence="1">
    <location>
        <begin position="132"/>
        <end position="173"/>
    </location>
</feature>
<protein>
    <recommendedName>
        <fullName evidence="1">F-box domain-containing protein</fullName>
    </recommendedName>
</protein>
<evidence type="ECO:0000259" key="1">
    <source>
        <dbReference type="SMART" id="SM00256"/>
    </source>
</evidence>
<organism evidence="3">
    <name type="scientific">Caenorhabditis remanei</name>
    <name type="common">Caenorhabditis vulgaris</name>
    <dbReference type="NCBI Taxonomy" id="31234"/>
    <lineage>
        <taxon>Eukaryota</taxon>
        <taxon>Metazoa</taxon>
        <taxon>Ecdysozoa</taxon>
        <taxon>Nematoda</taxon>
        <taxon>Chromadorea</taxon>
        <taxon>Rhabditida</taxon>
        <taxon>Rhabditina</taxon>
        <taxon>Rhabditomorpha</taxon>
        <taxon>Rhabditoidea</taxon>
        <taxon>Rhabditidae</taxon>
        <taxon>Peloderinae</taxon>
        <taxon>Caenorhabditis</taxon>
    </lineage>
</organism>
<dbReference type="Pfam" id="PF17906">
    <property type="entry name" value="HTH_48"/>
    <property type="match status" value="1"/>
</dbReference>
<dbReference type="HOGENOM" id="CLU_030831_2_0_1"/>
<dbReference type="Pfam" id="PF00646">
    <property type="entry name" value="F-box"/>
    <property type="match status" value="1"/>
</dbReference>
<name>E3NBG3_CAERE</name>
<dbReference type="PANTHER" id="PTHR23015:SF4">
    <property type="entry name" value="DUF38 DOMAIN-CONTAINING PROTEIN-RELATED"/>
    <property type="match status" value="1"/>
</dbReference>
<dbReference type="InterPro" id="IPR001810">
    <property type="entry name" value="F-box_dom"/>
</dbReference>
<proteinExistence type="predicted"/>
<reference evidence="2" key="1">
    <citation type="submission" date="2007-07" db="EMBL/GenBank/DDBJ databases">
        <title>PCAP assembly of the Caenorhabditis remanei genome.</title>
        <authorList>
            <consortium name="The Caenorhabditis remanei Sequencing Consortium"/>
            <person name="Wilson R.K."/>
        </authorList>
    </citation>
    <scope>NUCLEOTIDE SEQUENCE [LARGE SCALE GENOMIC DNA]</scope>
    <source>
        <strain evidence="2">PB4641</strain>
    </source>
</reference>
<sequence>MTDIDPSSLANLRALMLYDISQRKTMRESIENHRVLCKHLGKKAISNDEYELCFNRCLNENYHSVIEKRDLPIPDIPVCILSNVVNGKSAEKAINDLCEAIENYKIDKDDHDYWFKRFKDGQSFTRVTFSDFPEDVVAEIVEKCDIQSYLNLRNVSHGLQTVIDHLAPPCTDIGVYCEYGIKAYVDDTRIANSEHFDILELLLRIPKLRLKRFWFITSSSLRSKYPTTEIEIPPRYCKKHFLDLLNSLNHKIHAKKCMMKVNSKNDVIEVLKCLKPGTLENLDIDTGFVNEINEAVNMNQWKLAKHLKITTSELPSIENFFHFSTFELGIESITMEDMVKLCEVILIISYGYFIVFLQNASKTNRFQYCEVQIQEKFELETIKRALNLQPTSSSKIYTIPNTNLFIQFISANIFESKQKFGDSVD</sequence>
<dbReference type="PANTHER" id="PTHR23015">
    <property type="entry name" value="UNCHARACTERIZED C.ELEGANS PROTEIN"/>
    <property type="match status" value="1"/>
</dbReference>
<dbReference type="InParanoid" id="E3NBG3"/>